<evidence type="ECO:0000256" key="2">
    <source>
        <dbReference type="ARBA" id="ARBA00005830"/>
    </source>
</evidence>
<sequence>MYSLTQDQIDFFNKNGFLVVTHEEHQLFDKEDIQRWTSEIEGWPRESNKWMPYDEINSKGERQLMRVERFADYHQDFNKFMRGESLLHVLSQLTGKINFKYPNGGGFGAHTDAPAYTHVGDITHLTVNAAIDNATPENGCLEVVKGSHKMDVEYDQKCITPEWENSHQWTPVPLKVGDLIFFGSYLAHRSGANTTQTSRRALYATYHSSKDDGDALRDKYYAHRYETFPPDHERVKGKDYSEGIAQYAFAAPFSVAN</sequence>
<evidence type="ECO:0000313" key="3">
    <source>
        <dbReference type="EMBL" id="KAA8915685.1"/>
    </source>
</evidence>
<reference evidence="3" key="1">
    <citation type="journal article" date="2019" name="G3 (Bethesda)">
        <title>Genome Assemblies of Two Rare Opportunistic Yeast Pathogens: Diutina rugosa (syn. Candida rugosa) and Trichomonascus ciferrii (syn. Candida ciferrii).</title>
        <authorList>
            <person name="Mixao V."/>
            <person name="Saus E."/>
            <person name="Hansen A.P."/>
            <person name="Lass-Florl C."/>
            <person name="Gabaldon T."/>
        </authorList>
    </citation>
    <scope>NUCLEOTIDE SEQUENCE</scope>
    <source>
        <strain evidence="3">CBS 4856</strain>
    </source>
</reference>
<keyword evidence="4" id="KW-1185">Reference proteome</keyword>
<dbReference type="Pfam" id="PF05721">
    <property type="entry name" value="PhyH"/>
    <property type="match status" value="1"/>
</dbReference>
<dbReference type="InterPro" id="IPR008775">
    <property type="entry name" value="Phytyl_CoA_dOase-like"/>
</dbReference>
<name>A0A642V7M5_9ASCO</name>
<comment type="cofactor">
    <cofactor evidence="1">
        <name>Fe cation</name>
        <dbReference type="ChEBI" id="CHEBI:24875"/>
    </cofactor>
</comment>
<comment type="caution">
    <text evidence="3">The sequence shown here is derived from an EMBL/GenBank/DDBJ whole genome shotgun (WGS) entry which is preliminary data.</text>
</comment>
<evidence type="ECO:0000313" key="4">
    <source>
        <dbReference type="Proteomes" id="UP000761534"/>
    </source>
</evidence>
<evidence type="ECO:0008006" key="5">
    <source>
        <dbReference type="Google" id="ProtNLM"/>
    </source>
</evidence>
<protein>
    <recommendedName>
        <fullName evidence="5">Fe2OG dioxygenase domain-containing protein</fullName>
    </recommendedName>
</protein>
<dbReference type="VEuPathDB" id="FungiDB:TRICI_002197"/>
<organism evidence="3 4">
    <name type="scientific">Trichomonascus ciferrii</name>
    <dbReference type="NCBI Taxonomy" id="44093"/>
    <lineage>
        <taxon>Eukaryota</taxon>
        <taxon>Fungi</taxon>
        <taxon>Dikarya</taxon>
        <taxon>Ascomycota</taxon>
        <taxon>Saccharomycotina</taxon>
        <taxon>Dipodascomycetes</taxon>
        <taxon>Dipodascales</taxon>
        <taxon>Trichomonascaceae</taxon>
        <taxon>Trichomonascus</taxon>
        <taxon>Trichomonascus ciferrii complex</taxon>
    </lineage>
</organism>
<evidence type="ECO:0000256" key="1">
    <source>
        <dbReference type="ARBA" id="ARBA00001962"/>
    </source>
</evidence>
<accession>A0A642V7M5</accession>
<dbReference type="PANTHER" id="PTHR20883:SF51">
    <property type="entry name" value="PHYTANOYL-COA HYDROXYLASE"/>
    <property type="match status" value="1"/>
</dbReference>
<proteinExistence type="inferred from homology"/>
<dbReference type="Proteomes" id="UP000761534">
    <property type="component" value="Unassembled WGS sequence"/>
</dbReference>
<comment type="similarity">
    <text evidence="2">Belongs to the PhyH family.</text>
</comment>
<dbReference type="Gene3D" id="2.60.120.620">
    <property type="entry name" value="q2cbj1_9rhob like domain"/>
    <property type="match status" value="1"/>
</dbReference>
<dbReference type="AlphaFoldDB" id="A0A642V7M5"/>
<dbReference type="EMBL" id="SWFS01000151">
    <property type="protein sequence ID" value="KAA8915685.1"/>
    <property type="molecule type" value="Genomic_DNA"/>
</dbReference>
<dbReference type="PANTHER" id="PTHR20883">
    <property type="entry name" value="PHYTANOYL-COA DIOXYGENASE DOMAIN CONTAINING 1"/>
    <property type="match status" value="1"/>
</dbReference>
<dbReference type="SUPFAM" id="SSF51197">
    <property type="entry name" value="Clavaminate synthase-like"/>
    <property type="match status" value="1"/>
</dbReference>
<dbReference type="OrthoDB" id="445007at2759"/>
<gene>
    <name evidence="3" type="ORF">TRICI_002197</name>
</gene>